<keyword evidence="6 7" id="KW-0472">Membrane</keyword>
<dbReference type="Gene3D" id="3.40.50.1000">
    <property type="entry name" value="HAD superfamily/HAD-like"/>
    <property type="match status" value="1"/>
</dbReference>
<dbReference type="Gene3D" id="3.40.1110.10">
    <property type="entry name" value="Calcium-transporting ATPase, cytoplasmic domain N"/>
    <property type="match status" value="1"/>
</dbReference>
<dbReference type="EMBL" id="MU864386">
    <property type="protein sequence ID" value="KAK4188567.1"/>
    <property type="molecule type" value="Genomic_DNA"/>
</dbReference>
<dbReference type="SUPFAM" id="SSF81665">
    <property type="entry name" value="Calcium ATPase, transmembrane domain M"/>
    <property type="match status" value="1"/>
</dbReference>
<reference evidence="10" key="1">
    <citation type="journal article" date="2023" name="Mol. Phylogenet. Evol.">
        <title>Genome-scale phylogeny and comparative genomics of the fungal order Sordariales.</title>
        <authorList>
            <person name="Hensen N."/>
            <person name="Bonometti L."/>
            <person name="Westerberg I."/>
            <person name="Brannstrom I.O."/>
            <person name="Guillou S."/>
            <person name="Cros-Aarteil S."/>
            <person name="Calhoun S."/>
            <person name="Haridas S."/>
            <person name="Kuo A."/>
            <person name="Mondo S."/>
            <person name="Pangilinan J."/>
            <person name="Riley R."/>
            <person name="LaButti K."/>
            <person name="Andreopoulos B."/>
            <person name="Lipzen A."/>
            <person name="Chen C."/>
            <person name="Yan M."/>
            <person name="Daum C."/>
            <person name="Ng V."/>
            <person name="Clum A."/>
            <person name="Steindorff A."/>
            <person name="Ohm R.A."/>
            <person name="Martin F."/>
            <person name="Silar P."/>
            <person name="Natvig D.O."/>
            <person name="Lalanne C."/>
            <person name="Gautier V."/>
            <person name="Ament-Velasquez S.L."/>
            <person name="Kruys A."/>
            <person name="Hutchinson M.I."/>
            <person name="Powell A.J."/>
            <person name="Barry K."/>
            <person name="Miller A.N."/>
            <person name="Grigoriev I.V."/>
            <person name="Debuchy R."/>
            <person name="Gladieux P."/>
            <person name="Hiltunen Thoren M."/>
            <person name="Johannesson H."/>
        </authorList>
    </citation>
    <scope>NUCLEOTIDE SEQUENCE</scope>
    <source>
        <strain evidence="10">PSN309</strain>
    </source>
</reference>
<evidence type="ECO:0000256" key="4">
    <source>
        <dbReference type="ARBA" id="ARBA00022967"/>
    </source>
</evidence>
<evidence type="ECO:0000313" key="11">
    <source>
        <dbReference type="Proteomes" id="UP001302126"/>
    </source>
</evidence>
<evidence type="ECO:0000256" key="6">
    <source>
        <dbReference type="ARBA" id="ARBA00023136"/>
    </source>
</evidence>
<evidence type="ECO:0000313" key="10">
    <source>
        <dbReference type="EMBL" id="KAK4188567.1"/>
    </source>
</evidence>
<dbReference type="GO" id="GO:0030003">
    <property type="term" value="P:intracellular monoatomic cation homeostasis"/>
    <property type="evidence" value="ECO:0007669"/>
    <property type="project" value="UniProtKB-ARBA"/>
</dbReference>
<feature type="transmembrane region" description="Helical" evidence="7">
    <location>
        <begin position="832"/>
        <end position="859"/>
    </location>
</feature>
<feature type="transmembrane region" description="Helical" evidence="7">
    <location>
        <begin position="1143"/>
        <end position="1168"/>
    </location>
</feature>
<keyword evidence="11" id="KW-1185">Reference proteome</keyword>
<dbReference type="SUPFAM" id="SSF55008">
    <property type="entry name" value="HMA, heavy metal-associated domain"/>
    <property type="match status" value="1"/>
</dbReference>
<dbReference type="Gene3D" id="2.70.150.10">
    <property type="entry name" value="Calcium-transporting ATPase, cytoplasmic transduction domain A"/>
    <property type="match status" value="1"/>
</dbReference>
<proteinExistence type="inferred from homology"/>
<dbReference type="GO" id="GO:0016020">
    <property type="term" value="C:membrane"/>
    <property type="evidence" value="ECO:0007669"/>
    <property type="project" value="UniProtKB-SubCell"/>
</dbReference>
<feature type="region of interest" description="Disordered" evidence="8">
    <location>
        <begin position="1"/>
        <end position="53"/>
    </location>
</feature>
<comment type="similarity">
    <text evidence="7">Belongs to the cation transport ATPase (P-type) (TC 3.A.3) family. Type IB subfamily.</text>
</comment>
<keyword evidence="2 7" id="KW-0812">Transmembrane</keyword>
<feature type="transmembrane region" description="Helical" evidence="7">
    <location>
        <begin position="596"/>
        <end position="621"/>
    </location>
</feature>
<dbReference type="Gene3D" id="3.30.70.100">
    <property type="match status" value="1"/>
</dbReference>
<dbReference type="InterPro" id="IPR056236">
    <property type="entry name" value="HMA_PCA1"/>
</dbReference>
<feature type="compositionally biased region" description="Polar residues" evidence="8">
    <location>
        <begin position="25"/>
        <end position="50"/>
    </location>
</feature>
<feature type="transmembrane region" description="Helical" evidence="7">
    <location>
        <begin position="535"/>
        <end position="557"/>
    </location>
</feature>
<dbReference type="InterPro" id="IPR036412">
    <property type="entry name" value="HAD-like_sf"/>
</dbReference>
<dbReference type="GO" id="GO:0019829">
    <property type="term" value="F:ATPase-coupled monoatomic cation transmembrane transporter activity"/>
    <property type="evidence" value="ECO:0007669"/>
    <property type="project" value="InterPro"/>
</dbReference>
<evidence type="ECO:0000256" key="3">
    <source>
        <dbReference type="ARBA" id="ARBA00022723"/>
    </source>
</evidence>
<gene>
    <name evidence="10" type="ORF">QBC35DRAFT_189002</name>
</gene>
<dbReference type="Pfam" id="PF24534">
    <property type="entry name" value="HMA_PCA1"/>
    <property type="match status" value="1"/>
</dbReference>
<dbReference type="InterPro" id="IPR023298">
    <property type="entry name" value="ATPase_P-typ_TM_dom_sf"/>
</dbReference>
<comment type="caution">
    <text evidence="10">The sequence shown here is derived from an EMBL/GenBank/DDBJ whole genome shotgun (WGS) entry which is preliminary data.</text>
</comment>
<dbReference type="InterPro" id="IPR008250">
    <property type="entry name" value="ATPase_P-typ_transduc_dom_A_sf"/>
</dbReference>
<dbReference type="FunFam" id="2.70.150.10:FF:000002">
    <property type="entry name" value="Copper-transporting ATPase 1, putative"/>
    <property type="match status" value="1"/>
</dbReference>
<feature type="transmembrane region" description="Helical" evidence="7">
    <location>
        <begin position="1174"/>
        <end position="1196"/>
    </location>
</feature>
<evidence type="ECO:0000256" key="5">
    <source>
        <dbReference type="ARBA" id="ARBA00022989"/>
    </source>
</evidence>
<dbReference type="PANTHER" id="PTHR46594">
    <property type="entry name" value="P-TYPE CATION-TRANSPORTING ATPASE"/>
    <property type="match status" value="1"/>
</dbReference>
<dbReference type="SFLD" id="SFLDS00003">
    <property type="entry name" value="Haloacid_Dehalogenase"/>
    <property type="match status" value="1"/>
</dbReference>
<dbReference type="SFLD" id="SFLDF00027">
    <property type="entry name" value="p-type_atpase"/>
    <property type="match status" value="1"/>
</dbReference>
<dbReference type="NCBIfam" id="TIGR01525">
    <property type="entry name" value="ATPase-IB_hvy"/>
    <property type="match status" value="1"/>
</dbReference>
<dbReference type="InterPro" id="IPR023214">
    <property type="entry name" value="HAD_sf"/>
</dbReference>
<dbReference type="NCBIfam" id="TIGR01511">
    <property type="entry name" value="ATPase-IB1_Cu"/>
    <property type="match status" value="1"/>
</dbReference>
<accession>A0AAN6WY05</accession>
<dbReference type="PROSITE" id="PS00154">
    <property type="entry name" value="ATPASE_E1_E2"/>
    <property type="match status" value="1"/>
</dbReference>
<dbReference type="InterPro" id="IPR027256">
    <property type="entry name" value="P-typ_ATPase_IB"/>
</dbReference>
<dbReference type="SUPFAM" id="SSF56784">
    <property type="entry name" value="HAD-like"/>
    <property type="match status" value="1"/>
</dbReference>
<dbReference type="GO" id="GO:0016887">
    <property type="term" value="F:ATP hydrolysis activity"/>
    <property type="evidence" value="ECO:0007669"/>
    <property type="project" value="InterPro"/>
</dbReference>
<dbReference type="PROSITE" id="PS50846">
    <property type="entry name" value="HMA_2"/>
    <property type="match status" value="1"/>
</dbReference>
<reference evidence="10" key="2">
    <citation type="submission" date="2023-05" db="EMBL/GenBank/DDBJ databases">
        <authorList>
            <consortium name="Lawrence Berkeley National Laboratory"/>
            <person name="Steindorff A."/>
            <person name="Hensen N."/>
            <person name="Bonometti L."/>
            <person name="Westerberg I."/>
            <person name="Brannstrom I.O."/>
            <person name="Guillou S."/>
            <person name="Cros-Aarteil S."/>
            <person name="Calhoun S."/>
            <person name="Haridas S."/>
            <person name="Kuo A."/>
            <person name="Mondo S."/>
            <person name="Pangilinan J."/>
            <person name="Riley R."/>
            <person name="Labutti K."/>
            <person name="Andreopoulos B."/>
            <person name="Lipzen A."/>
            <person name="Chen C."/>
            <person name="Yanf M."/>
            <person name="Daum C."/>
            <person name="Ng V."/>
            <person name="Clum A."/>
            <person name="Ohm R."/>
            <person name="Martin F."/>
            <person name="Silar P."/>
            <person name="Natvig D."/>
            <person name="Lalanne C."/>
            <person name="Gautier V."/>
            <person name="Ament-Velasquez S.L."/>
            <person name="Kruys A."/>
            <person name="Hutchinson M.I."/>
            <person name="Powell A.J."/>
            <person name="Barry K."/>
            <person name="Miller A.N."/>
            <person name="Grigoriev I.V."/>
            <person name="Debuchy R."/>
            <person name="Gladieux P."/>
            <person name="Thoren M.H."/>
            <person name="Johannesson H."/>
        </authorList>
    </citation>
    <scope>NUCLEOTIDE SEQUENCE</scope>
    <source>
        <strain evidence="10">PSN309</strain>
    </source>
</reference>
<evidence type="ECO:0000256" key="1">
    <source>
        <dbReference type="ARBA" id="ARBA00004370"/>
    </source>
</evidence>
<sequence length="1198" mass="125716">MGCCAGCSPPPQNTEPESAEDGRQALNNGADSESAQEITSSAPLDSQDTAISPEPVLENICSDVLIPSSSDDESFSPVCQDGCCGPKPPVTIHLDAGADAGAKTNTSEQPDPPACCEGKPSPCCDASCLDRIALRTCNEEHQASSCDESKGKSSQTSPGCRDYDTKPCGFHRRKARDAYAATLEALGCICRALVALGQESCCLPPAGRVSLERKFSSQPSSISSRSSVYGQNATKGCADSCCTAPTTTRSKIRRRSKDSCRQENIPAVAAGGCFDGCCEKASVPAAPDSSAKACCTQPQSAILEESCAKGCCDKPTPPVFKPCAQGCCDTPPHEIVVSPVQLCSAETASCCEKKSSCCEKKSSCCEIVAPLPPISLTTDLEQGTSGRENIVLSVSGMTCTGCETNLQRALAPLASVQNLKTSLVLARAEFDLDGGLVADVVKHVERTTGFKCERLTKGFSIGLIVDDPTAFIQGKRPDGVTDIALVNHNTAQVAYDPKIIGARDLAERGWDSPLALAPPRPDPTLAASSNHVRHVGYMTLLSIVLTVPVLVLAWAPLPDREMAYQSASLALATIVQVVVAGPFYPKAIKALVFSRVVEMDLIIVLSTSAAFIFSVVSFAFLTAGKPLATGSFFETSTLLVMLIMVGRYAAALARQKAVESISIRSLQVNTALLVTEDNLKNGTTGPQAVGIDARLLQLGDIFKAIPETRIPTDGTVISGVSEVDESMITGESRPVDKRPGDVLIAGTINGSSTLTARVTRIPGDNTIDTIAGMVDQAKLSKPRMQDLADRVASYFVPVVVCLMFVTLVIWIASGMAVRQQTGSEAVIDAVTYAITVLIVSCPCAIGLAIPMVVVIATGVGADHGVIFKSAESIEVAYRATHVILDKTGTLTKGSLSVASDDDFGQDTTPALLLGLLDGVKHPVSLAVAVHLKAKGITPAKVENVQSVPGKGVKGTTSTGLVLRAGNSRWLNVSSDPRVQTLLSQGYTVFCFTINNTLAGVFGLEDSLREDTLPTIKTLLARNISVHVLSGDDDGAVRAVTTQLGIPDSLVRSRCTPADKQTYVQDLLTTHTTTSGKPPVVIFCGDGTNDAVALAQATVGIAINRDGSGAAEAAKSAADVVLMRPDLKGILTVMELSKRSVHRIVFNFAWSFAYNLFAILLAAGAFVNVRIPPQFAGLGELVSVLPVIAAAVLLRWAKV</sequence>
<organism evidence="10 11">
    <name type="scientific">Podospora australis</name>
    <dbReference type="NCBI Taxonomy" id="1536484"/>
    <lineage>
        <taxon>Eukaryota</taxon>
        <taxon>Fungi</taxon>
        <taxon>Dikarya</taxon>
        <taxon>Ascomycota</taxon>
        <taxon>Pezizomycotina</taxon>
        <taxon>Sordariomycetes</taxon>
        <taxon>Sordariomycetidae</taxon>
        <taxon>Sordariales</taxon>
        <taxon>Podosporaceae</taxon>
        <taxon>Podospora</taxon>
    </lineage>
</organism>
<protein>
    <submittedName>
        <fullName evidence="10">E1-E2 ATPase-domain-containing protein</fullName>
    </submittedName>
</protein>
<dbReference type="SFLD" id="SFLDG00002">
    <property type="entry name" value="C1.7:_P-type_atpase_like"/>
    <property type="match status" value="1"/>
</dbReference>
<keyword evidence="7" id="KW-0067">ATP-binding</keyword>
<dbReference type="PRINTS" id="PR00119">
    <property type="entry name" value="CATATPASE"/>
</dbReference>
<dbReference type="AlphaFoldDB" id="A0AAN6WY05"/>
<dbReference type="InterPro" id="IPR059000">
    <property type="entry name" value="ATPase_P-type_domA"/>
</dbReference>
<evidence type="ECO:0000259" key="9">
    <source>
        <dbReference type="PROSITE" id="PS50846"/>
    </source>
</evidence>
<dbReference type="Pfam" id="PF00702">
    <property type="entry name" value="Hydrolase"/>
    <property type="match status" value="1"/>
</dbReference>
<comment type="subcellular location">
    <subcellularLocation>
        <location evidence="1 7">Membrane</location>
    </subcellularLocation>
</comment>
<keyword evidence="7" id="KW-0547">Nucleotide-binding</keyword>
<dbReference type="GO" id="GO:0046872">
    <property type="term" value="F:metal ion binding"/>
    <property type="evidence" value="ECO:0007669"/>
    <property type="project" value="UniProtKB-KW"/>
</dbReference>
<feature type="transmembrane region" description="Helical" evidence="7">
    <location>
        <begin position="627"/>
        <end position="646"/>
    </location>
</feature>
<dbReference type="InterPro" id="IPR036163">
    <property type="entry name" value="HMA_dom_sf"/>
</dbReference>
<keyword evidence="4" id="KW-1278">Translocase</keyword>
<dbReference type="InterPro" id="IPR018303">
    <property type="entry name" value="ATPase_P-typ_P_site"/>
</dbReference>
<dbReference type="NCBIfam" id="TIGR01494">
    <property type="entry name" value="ATPase_P-type"/>
    <property type="match status" value="1"/>
</dbReference>
<dbReference type="SUPFAM" id="SSF81653">
    <property type="entry name" value="Calcium ATPase, transduction domain A"/>
    <property type="match status" value="1"/>
</dbReference>
<evidence type="ECO:0000256" key="8">
    <source>
        <dbReference type="SAM" id="MobiDB-lite"/>
    </source>
</evidence>
<dbReference type="InterPro" id="IPR006121">
    <property type="entry name" value="HMA_dom"/>
</dbReference>
<evidence type="ECO:0000256" key="7">
    <source>
        <dbReference type="RuleBase" id="RU362081"/>
    </source>
</evidence>
<dbReference type="InterPro" id="IPR001757">
    <property type="entry name" value="P_typ_ATPase"/>
</dbReference>
<dbReference type="PANTHER" id="PTHR46594:SF4">
    <property type="entry name" value="P-TYPE CATION-TRANSPORTING ATPASE"/>
    <property type="match status" value="1"/>
</dbReference>
<dbReference type="InterPro" id="IPR044492">
    <property type="entry name" value="P_typ_ATPase_HD_dom"/>
</dbReference>
<name>A0AAN6WY05_9PEZI</name>
<dbReference type="InterPro" id="IPR023299">
    <property type="entry name" value="ATPase_P-typ_cyto_dom_N"/>
</dbReference>
<dbReference type="GO" id="GO:0005524">
    <property type="term" value="F:ATP binding"/>
    <property type="evidence" value="ECO:0007669"/>
    <property type="project" value="UniProtKB-UniRule"/>
</dbReference>
<feature type="domain" description="HMA" evidence="9">
    <location>
        <begin position="388"/>
        <end position="453"/>
    </location>
</feature>
<feature type="transmembrane region" description="Helical" evidence="7">
    <location>
        <begin position="791"/>
        <end position="812"/>
    </location>
</feature>
<dbReference type="Proteomes" id="UP001302126">
    <property type="component" value="Unassembled WGS sequence"/>
</dbReference>
<keyword evidence="3 7" id="KW-0479">Metal-binding</keyword>
<dbReference type="Pfam" id="PF00122">
    <property type="entry name" value="E1-E2_ATPase"/>
    <property type="match status" value="1"/>
</dbReference>
<keyword evidence="5 7" id="KW-1133">Transmembrane helix</keyword>
<dbReference type="CDD" id="cd00371">
    <property type="entry name" value="HMA"/>
    <property type="match status" value="1"/>
</dbReference>
<evidence type="ECO:0000256" key="2">
    <source>
        <dbReference type="ARBA" id="ARBA00022692"/>
    </source>
</evidence>